<organism evidence="2 3">
    <name type="scientific">Tenacibaculum aiptasiae</name>
    <dbReference type="NCBI Taxonomy" id="426481"/>
    <lineage>
        <taxon>Bacteria</taxon>
        <taxon>Pseudomonadati</taxon>
        <taxon>Bacteroidota</taxon>
        <taxon>Flavobacteriia</taxon>
        <taxon>Flavobacteriales</taxon>
        <taxon>Flavobacteriaceae</taxon>
        <taxon>Tenacibaculum</taxon>
    </lineage>
</organism>
<dbReference type="GO" id="GO:0003700">
    <property type="term" value="F:DNA-binding transcription factor activity"/>
    <property type="evidence" value="ECO:0007669"/>
    <property type="project" value="InterPro"/>
</dbReference>
<dbReference type="GO" id="GO:0006950">
    <property type="term" value="P:response to stress"/>
    <property type="evidence" value="ECO:0007669"/>
    <property type="project" value="TreeGrafter"/>
</dbReference>
<proteinExistence type="predicted"/>
<dbReference type="OrthoDB" id="759747at2"/>
<dbReference type="Proteomes" id="UP000467305">
    <property type="component" value="Unassembled WGS sequence"/>
</dbReference>
<dbReference type="InterPro" id="IPR036388">
    <property type="entry name" value="WH-like_DNA-bd_sf"/>
</dbReference>
<dbReference type="EMBL" id="WAAU01000008">
    <property type="protein sequence ID" value="KAB1159455.1"/>
    <property type="molecule type" value="Genomic_DNA"/>
</dbReference>
<dbReference type="PROSITE" id="PS50995">
    <property type="entry name" value="HTH_MARR_2"/>
    <property type="match status" value="1"/>
</dbReference>
<name>A0A7J5APC6_9FLAO</name>
<dbReference type="Gene3D" id="1.10.10.10">
    <property type="entry name" value="Winged helix-like DNA-binding domain superfamily/Winged helix DNA-binding domain"/>
    <property type="match status" value="1"/>
</dbReference>
<dbReference type="CDD" id="cd00090">
    <property type="entry name" value="HTH_ARSR"/>
    <property type="match status" value="1"/>
</dbReference>
<dbReference type="SUPFAM" id="SSF46785">
    <property type="entry name" value="Winged helix' DNA-binding domain"/>
    <property type="match status" value="1"/>
</dbReference>
<accession>A0A7J5APC6</accession>
<gene>
    <name evidence="2" type="ORF">F7018_03850</name>
</gene>
<feature type="domain" description="HTH marR-type" evidence="1">
    <location>
        <begin position="11"/>
        <end position="154"/>
    </location>
</feature>
<evidence type="ECO:0000313" key="3">
    <source>
        <dbReference type="Proteomes" id="UP000467305"/>
    </source>
</evidence>
<dbReference type="InterPro" id="IPR039422">
    <property type="entry name" value="MarR/SlyA-like"/>
</dbReference>
<dbReference type="PANTHER" id="PTHR33164:SF43">
    <property type="entry name" value="HTH-TYPE TRANSCRIPTIONAL REPRESSOR YETL"/>
    <property type="match status" value="1"/>
</dbReference>
<dbReference type="Pfam" id="PF12802">
    <property type="entry name" value="MarR_2"/>
    <property type="match status" value="1"/>
</dbReference>
<dbReference type="AlphaFoldDB" id="A0A7J5APC6"/>
<comment type="caution">
    <text evidence="2">The sequence shown here is derived from an EMBL/GenBank/DDBJ whole genome shotgun (WGS) entry which is preliminary data.</text>
</comment>
<dbReference type="InterPro" id="IPR011991">
    <property type="entry name" value="ArsR-like_HTH"/>
</dbReference>
<protein>
    <submittedName>
        <fullName evidence="2">MarR family transcriptional regulator</fullName>
    </submittedName>
</protein>
<reference evidence="2 3" key="1">
    <citation type="submission" date="2019-09" db="EMBL/GenBank/DDBJ databases">
        <authorList>
            <person name="Cao W.R."/>
        </authorList>
    </citation>
    <scope>NUCLEOTIDE SEQUENCE [LARGE SCALE GENOMIC DNA]</scope>
    <source>
        <strain evidence="3">a4</strain>
    </source>
</reference>
<dbReference type="SMART" id="SM00347">
    <property type="entry name" value="HTH_MARR"/>
    <property type="match status" value="1"/>
</dbReference>
<sequence length="164" mass="19743">MEKDFLTTLDYSGIIARVKRFSDSIIYDVRKIYDNSEFDIEPNWHLYFLLLEKEHRLTVTEIADKLKFSHPAVIKVIKKMEEKGYVLISTDEKDSRKKLIELSQKSKEMFPAFKLQWKKIKDIVNEIVNENFLLQFSQIEKNLDEKNFFERFNDDKKLKNNKIQ</sequence>
<dbReference type="InterPro" id="IPR036390">
    <property type="entry name" value="WH_DNA-bd_sf"/>
</dbReference>
<dbReference type="PRINTS" id="PR00598">
    <property type="entry name" value="HTHMARR"/>
</dbReference>
<keyword evidence="3" id="KW-1185">Reference proteome</keyword>
<evidence type="ECO:0000259" key="1">
    <source>
        <dbReference type="PROSITE" id="PS50995"/>
    </source>
</evidence>
<dbReference type="InterPro" id="IPR000835">
    <property type="entry name" value="HTH_MarR-typ"/>
</dbReference>
<dbReference type="RefSeq" id="WP_150898674.1">
    <property type="nucleotide sequence ID" value="NZ_WAAU01000008.1"/>
</dbReference>
<evidence type="ECO:0000313" key="2">
    <source>
        <dbReference type="EMBL" id="KAB1159455.1"/>
    </source>
</evidence>
<dbReference type="PANTHER" id="PTHR33164">
    <property type="entry name" value="TRANSCRIPTIONAL REGULATOR, MARR FAMILY"/>
    <property type="match status" value="1"/>
</dbReference>